<dbReference type="InterPro" id="IPR050495">
    <property type="entry name" value="ATG22/LtaA_families"/>
</dbReference>
<reference evidence="11" key="2">
    <citation type="submission" date="2020-04" db="EMBL/GenBank/DDBJ databases">
        <authorList>
            <consortium name="NCBI Genome Project"/>
        </authorList>
    </citation>
    <scope>NUCLEOTIDE SEQUENCE</scope>
    <source>
        <strain evidence="11">CBS 342.82</strain>
    </source>
</reference>
<dbReference type="Pfam" id="PF11700">
    <property type="entry name" value="ATG22"/>
    <property type="match status" value="1"/>
</dbReference>
<keyword evidence="4 8" id="KW-0812">Transmembrane</keyword>
<feature type="transmembrane region" description="Helical" evidence="8">
    <location>
        <begin position="423"/>
        <end position="442"/>
    </location>
</feature>
<keyword evidence="8" id="KW-0926">Vacuole</keyword>
<feature type="transmembrane region" description="Helical" evidence="8">
    <location>
        <begin position="170"/>
        <end position="191"/>
    </location>
</feature>
<feature type="transmembrane region" description="Helical" evidence="8">
    <location>
        <begin position="360"/>
        <end position="385"/>
    </location>
</feature>
<dbReference type="GeneID" id="54360362"/>
<feature type="transmembrane region" description="Helical" evidence="8">
    <location>
        <begin position="492"/>
        <end position="511"/>
    </location>
</feature>
<dbReference type="OrthoDB" id="42657at2759"/>
<evidence type="ECO:0000256" key="6">
    <source>
        <dbReference type="ARBA" id="ARBA00023006"/>
    </source>
</evidence>
<dbReference type="SUPFAM" id="SSF103473">
    <property type="entry name" value="MFS general substrate transporter"/>
    <property type="match status" value="1"/>
</dbReference>
<dbReference type="PANTHER" id="PTHR23519">
    <property type="entry name" value="AUTOPHAGY-RELATED PROTEIN 22"/>
    <property type="match status" value="1"/>
</dbReference>
<evidence type="ECO:0000313" key="11">
    <source>
        <dbReference type="RefSeq" id="XP_033460263.1"/>
    </source>
</evidence>
<dbReference type="InterPro" id="IPR036259">
    <property type="entry name" value="MFS_trans_sf"/>
</dbReference>
<evidence type="ECO:0000256" key="9">
    <source>
        <dbReference type="SAM" id="MobiDB-lite"/>
    </source>
</evidence>
<evidence type="ECO:0000256" key="5">
    <source>
        <dbReference type="ARBA" id="ARBA00022989"/>
    </source>
</evidence>
<feature type="region of interest" description="Disordered" evidence="9">
    <location>
        <begin position="1"/>
        <end position="39"/>
    </location>
</feature>
<dbReference type="AlphaFoldDB" id="A0A6J3M8R4"/>
<keyword evidence="3 8" id="KW-0813">Transport</keyword>
<reference evidence="11" key="1">
    <citation type="submission" date="2020-01" db="EMBL/GenBank/DDBJ databases">
        <authorList>
            <consortium name="DOE Joint Genome Institute"/>
            <person name="Haridas S."/>
            <person name="Albert R."/>
            <person name="Binder M."/>
            <person name="Bloem J."/>
            <person name="Labutti K."/>
            <person name="Salamov A."/>
            <person name="Andreopoulos B."/>
            <person name="Baker S.E."/>
            <person name="Barry K."/>
            <person name="Bills G."/>
            <person name="Bluhm B.H."/>
            <person name="Cannon C."/>
            <person name="Castanera R."/>
            <person name="Culley D.E."/>
            <person name="Daum C."/>
            <person name="Ezra D."/>
            <person name="Gonzalez J.B."/>
            <person name="Henrissat B."/>
            <person name="Kuo A."/>
            <person name="Liang C."/>
            <person name="Lipzen A."/>
            <person name="Lutzoni F."/>
            <person name="Magnuson J."/>
            <person name="Mondo S."/>
            <person name="Nolan M."/>
            <person name="Ohm R."/>
            <person name="Pangilinan J."/>
            <person name="Park H.-J."/>
            <person name="Ramirez L."/>
            <person name="Alfaro M."/>
            <person name="Sun H."/>
            <person name="Tritt A."/>
            <person name="Yoshinaga Y."/>
            <person name="Zwiers L.-H."/>
            <person name="Turgeon B.G."/>
            <person name="Goodwin S.B."/>
            <person name="Spatafora J.W."/>
            <person name="Crous P.W."/>
            <person name="Grigoriev I.V."/>
        </authorList>
    </citation>
    <scope>NUCLEOTIDE SEQUENCE</scope>
    <source>
        <strain evidence="11">CBS 342.82</strain>
    </source>
</reference>
<feature type="transmembrane region" description="Helical" evidence="8">
    <location>
        <begin position="145"/>
        <end position="164"/>
    </location>
</feature>
<name>A0A6J3M8R4_9PEZI</name>
<proteinExistence type="inferred from homology"/>
<protein>
    <recommendedName>
        <fullName evidence="8">Autophagy-related protein</fullName>
    </recommendedName>
</protein>
<organism evidence="11">
    <name type="scientific">Dissoconium aciculare CBS 342.82</name>
    <dbReference type="NCBI Taxonomy" id="1314786"/>
    <lineage>
        <taxon>Eukaryota</taxon>
        <taxon>Fungi</taxon>
        <taxon>Dikarya</taxon>
        <taxon>Ascomycota</taxon>
        <taxon>Pezizomycotina</taxon>
        <taxon>Dothideomycetes</taxon>
        <taxon>Dothideomycetidae</taxon>
        <taxon>Mycosphaerellales</taxon>
        <taxon>Dissoconiaceae</taxon>
        <taxon>Dissoconium</taxon>
    </lineage>
</organism>
<evidence type="ECO:0000256" key="4">
    <source>
        <dbReference type="ARBA" id="ARBA00022692"/>
    </source>
</evidence>
<evidence type="ECO:0000256" key="7">
    <source>
        <dbReference type="ARBA" id="ARBA00023136"/>
    </source>
</evidence>
<reference evidence="11" key="3">
    <citation type="submission" date="2025-08" db="UniProtKB">
        <authorList>
            <consortium name="RefSeq"/>
        </authorList>
    </citation>
    <scope>IDENTIFICATION</scope>
    <source>
        <strain evidence="11">CBS 342.82</strain>
    </source>
</reference>
<feature type="transmembrane region" description="Helical" evidence="8">
    <location>
        <begin position="299"/>
        <end position="317"/>
    </location>
</feature>
<gene>
    <name evidence="11" type="ORF">K489DRAFT_357638</name>
</gene>
<comment type="subcellular location">
    <subcellularLocation>
        <location evidence="1 8">Vacuole membrane</location>
        <topology evidence="1 8">Multi-pass membrane protein</topology>
    </subcellularLocation>
</comment>
<keyword evidence="5 8" id="KW-1133">Transmembrane helix</keyword>
<evidence type="ECO:0000313" key="10">
    <source>
        <dbReference type="Proteomes" id="UP000504637"/>
    </source>
</evidence>
<dbReference type="PANTHER" id="PTHR23519:SF2">
    <property type="entry name" value="AUTOPHAGY-RELATED PROTEIN 22"/>
    <property type="match status" value="1"/>
</dbReference>
<dbReference type="Proteomes" id="UP000504637">
    <property type="component" value="Unplaced"/>
</dbReference>
<dbReference type="GO" id="GO:0005774">
    <property type="term" value="C:vacuolar membrane"/>
    <property type="evidence" value="ECO:0007669"/>
    <property type="project" value="UniProtKB-SubCell"/>
</dbReference>
<comment type="function">
    <text evidence="8">Vacuolar effluxer which mediate the efflux of amino acids resulting from autophagic degradation. The release of autophagic amino acids allows the maintenance of protein synthesis and viability during nitrogen starvation.</text>
</comment>
<feature type="transmembrane region" description="Helical" evidence="8">
    <location>
        <begin position="329"/>
        <end position="348"/>
    </location>
</feature>
<sequence>MSQPTSELPRLALKDETVTSVHSDSDPEQNTSQSEIEEGEQVLSTRKALWAWIILCFSTGPTNGMVNQYVTASIQAAANAVGRVPGTDKPCATRGNIQCVVKFGGTDIDYLSYLLYLRAISRAVEGVVSIFTAGLADFSGYRKTMMMLSIYLFGAVALPFAGLTTKSYPYLNALSTLYVIINAVSGLYTVTEASYIPIFMRTAGLERERQRLDDAPRPSASLLKGSKVSVLGLVAGNVGALVALLIGVIITYTRGNFVQAGYFNFLLAITIGGCLTILFGAVGHYMLPSIPGRKRPDGVNLLLLPCIMWYKMFRSLLQYPEAFKLCIGWVLWNTGYSNFLQLLGALFFESTGLDRGSGTYTVYSFMLVVFACVGSLSWLFAFPYTRLHIKTWAYCFLVVNIICVFWGCLGISKNVPIGYKYQAEFWVAIFLFMSTSSALRSLNRVMFASIIPRGSEALFFGLEITLDLATGWVNPLVQAVIQNRTGNLRYPMLPNLFVMLVALGLYLLCNVDKGMEDARKPLHLKFAWDVEEPTRREEPSVRS</sequence>
<dbReference type="RefSeq" id="XP_033460263.1">
    <property type="nucleotide sequence ID" value="XM_033602562.1"/>
</dbReference>
<feature type="transmembrane region" description="Helical" evidence="8">
    <location>
        <begin position="391"/>
        <end position="411"/>
    </location>
</feature>
<keyword evidence="10" id="KW-1185">Reference proteome</keyword>
<evidence type="ECO:0000256" key="2">
    <source>
        <dbReference type="ARBA" id="ARBA00006978"/>
    </source>
</evidence>
<evidence type="ECO:0000256" key="8">
    <source>
        <dbReference type="RuleBase" id="RU363073"/>
    </source>
</evidence>
<evidence type="ECO:0000256" key="3">
    <source>
        <dbReference type="ARBA" id="ARBA00022448"/>
    </source>
</evidence>
<keyword evidence="7 8" id="KW-0472">Membrane</keyword>
<evidence type="ECO:0000256" key="1">
    <source>
        <dbReference type="ARBA" id="ARBA00004128"/>
    </source>
</evidence>
<comment type="similarity">
    <text evidence="2 8">Belongs to the ATG22 family.</text>
</comment>
<dbReference type="GO" id="GO:0032974">
    <property type="term" value="P:amino acid transmembrane export from vacuole"/>
    <property type="evidence" value="ECO:0007669"/>
    <property type="project" value="TreeGrafter"/>
</dbReference>
<feature type="transmembrane region" description="Helical" evidence="8">
    <location>
        <begin position="262"/>
        <end position="287"/>
    </location>
</feature>
<keyword evidence="8" id="KW-0029">Amino-acid transport</keyword>
<keyword evidence="6 8" id="KW-0072">Autophagy</keyword>
<feature type="transmembrane region" description="Helical" evidence="8">
    <location>
        <begin position="228"/>
        <end position="250"/>
    </location>
</feature>
<dbReference type="InterPro" id="IPR024671">
    <property type="entry name" value="Atg22-like"/>
</dbReference>
<feature type="compositionally biased region" description="Polar residues" evidence="9">
    <location>
        <begin position="18"/>
        <end position="34"/>
    </location>
</feature>
<dbReference type="GO" id="GO:0006914">
    <property type="term" value="P:autophagy"/>
    <property type="evidence" value="ECO:0007669"/>
    <property type="project" value="UniProtKB-KW"/>
</dbReference>
<accession>A0A6J3M8R4</accession>